<feature type="compositionally biased region" description="Basic and acidic residues" evidence="1">
    <location>
        <begin position="206"/>
        <end position="219"/>
    </location>
</feature>
<feature type="compositionally biased region" description="Basic and acidic residues" evidence="1">
    <location>
        <begin position="770"/>
        <end position="802"/>
    </location>
</feature>
<feature type="compositionally biased region" description="Polar residues" evidence="1">
    <location>
        <begin position="51"/>
        <end position="60"/>
    </location>
</feature>
<feature type="region of interest" description="Disordered" evidence="1">
    <location>
        <begin position="1"/>
        <end position="373"/>
    </location>
</feature>
<feature type="compositionally biased region" description="Low complexity" evidence="1">
    <location>
        <begin position="595"/>
        <end position="606"/>
    </location>
</feature>
<evidence type="ECO:0000256" key="1">
    <source>
        <dbReference type="SAM" id="MobiDB-lite"/>
    </source>
</evidence>
<feature type="compositionally biased region" description="Basic and acidic residues" evidence="1">
    <location>
        <begin position="229"/>
        <end position="252"/>
    </location>
</feature>
<feature type="compositionally biased region" description="Acidic residues" evidence="1">
    <location>
        <begin position="1114"/>
        <end position="1127"/>
    </location>
</feature>
<feature type="compositionally biased region" description="Basic and acidic residues" evidence="1">
    <location>
        <begin position="81"/>
        <end position="107"/>
    </location>
</feature>
<feature type="compositionally biased region" description="Basic and acidic residues" evidence="1">
    <location>
        <begin position="511"/>
        <end position="531"/>
    </location>
</feature>
<feature type="compositionally biased region" description="Low complexity" evidence="1">
    <location>
        <begin position="463"/>
        <end position="473"/>
    </location>
</feature>
<feature type="region of interest" description="Disordered" evidence="1">
    <location>
        <begin position="1111"/>
        <end position="1135"/>
    </location>
</feature>
<feature type="compositionally biased region" description="Basic and acidic residues" evidence="1">
    <location>
        <begin position="965"/>
        <end position="975"/>
    </location>
</feature>
<comment type="caution">
    <text evidence="2">The sequence shown here is derived from an EMBL/GenBank/DDBJ whole genome shotgun (WGS) entry which is preliminary data.</text>
</comment>
<feature type="region of interest" description="Disordered" evidence="1">
    <location>
        <begin position="385"/>
        <end position="1011"/>
    </location>
</feature>
<feature type="compositionally biased region" description="Basic and acidic residues" evidence="1">
    <location>
        <begin position="295"/>
        <end position="318"/>
    </location>
</feature>
<keyword evidence="3" id="KW-1185">Reference proteome</keyword>
<protein>
    <submittedName>
        <fullName evidence="2">Uncharacterized protein</fullName>
    </submittedName>
</protein>
<feature type="compositionally biased region" description="Basic and acidic residues" evidence="1">
    <location>
        <begin position="615"/>
        <end position="635"/>
    </location>
</feature>
<gene>
    <name evidence="2" type="ORF">JOL62DRAFT_411373</name>
</gene>
<feature type="compositionally biased region" description="Polar residues" evidence="1">
    <location>
        <begin position="979"/>
        <end position="997"/>
    </location>
</feature>
<feature type="compositionally biased region" description="Polar residues" evidence="1">
    <location>
        <begin position="667"/>
        <end position="684"/>
    </location>
</feature>
<proteinExistence type="predicted"/>
<reference evidence="2 3" key="1">
    <citation type="submission" date="2024-04" db="EMBL/GenBank/DDBJ databases">
        <title>Phyllosticta paracitricarpa is synonymous to the EU quarantine fungus P. citricarpa based on phylogenomic analyses.</title>
        <authorList>
            <consortium name="Lawrence Berkeley National Laboratory"/>
            <person name="Van ingen-buijs V.A."/>
            <person name="Van westerhoven A.C."/>
            <person name="Haridas S."/>
            <person name="Skiadas P."/>
            <person name="Martin F."/>
            <person name="Groenewald J.Z."/>
            <person name="Crous P.W."/>
            <person name="Seidl M.F."/>
        </authorList>
    </citation>
    <scope>NUCLEOTIDE SEQUENCE [LARGE SCALE GENOMIC DNA]</scope>
    <source>
        <strain evidence="2 3">CBS 141358</strain>
    </source>
</reference>
<sequence>MSGATGKLARMRKRKQLQHPAAMTLPENNAPRNLPKATTHKQNVFGFGSSEAASHNQSAGQEDHERAQRGRITGLKNNAGDLKRPEAIHHELPVPEKKRGKSEEGMGKRPSPRSKVNASNLARAEIYDLPQDGDDDFDLDATVTEAPKKRGPRRARKEPHGISKKPSQSSRKPKAPETFVSDEQEQKSGHDSAEDSDDADYQAKPTRGEDSQGHGERRSQRLAAARSRGSSEAREKASEKHDPNHTVDEKPGPVDAQQENPVPAQHGPLTTNSHLDSHPQKSSSPGNRQSNSSSDKTEPLSRNEARKKLDVESQRSETYEEFEDAVITRANEEEAESLKTKPEKTTTAGPQSEAVSENAKQAKGPDNIERERTLPPESALLASSTTDGIDFPLFGSTAEPSSRVEHSAVATRFLEEMDREVSKTKTKQPDDTRSEAAKEANVGDASQPNPSRDMLAKMKTAISSSSQPDPSRSVFTRIPPVLEQNTQVEPSRDSSAKEVLEDVGVSNNEEIETRPENEDRVVEEPPLDEKLHRKPTFINFDKTGPLNQGKTPPSIKRLVKDHQKSPVSTAAKVTTPSPTKSRLLNKAMPAVRTPSTTYGSRSSKSSQGNVPFEEMMEHGDELDQHRTEENDKMDQAPKSTVVLISDDSSQETFSESDDEDFFGDDITTISRQEIGPSTSRTTEPSQRHANEKPLSPGHIRLFTTSNTGTATRHVHVKPLSAHEMEPSTPRNTEPAPRQIHHDPPSPTKAPVETTIVHLGLASSTTNHARRSLEKPLQEASKPLEERRSLSPRAHDTIEDGLHAETGPSLASDSVPALDHGHQNSPSPSRATMMHPVPTPLAMNHAKKSPEKPPLETTKPVNKKRSLDPDFHQVTHSGLSAKAMKQHDAHQSPRKRMKTGNPLSSSHRADTTRLANFMKTTTSASPAQALHRVPPSQRRPARQISDLGSPERLDVRKPRSFTAGEDFQRTQAKVDDSPVSIRTQIASSPTSSHGIMSSNRKKVPDPPLASSKAITSHAPEHMLEHSKLLNTPARPEADPFTSPKTCKGESAFMAMVRERTEAQGTRPVKPELEPQTPGLEALINARSENDPDKTLVNDDEFLDDAFSDTSVASTLDEDEAEGDEDEEPCEKNRHPSEMDWEASLKPHQQNLSFILSRISERLVRHLIDSETAIEDVVAAYEHDGMQLIELMEQVHKEEYQRERGAVTKARTELSSVLERIDGKVRKDKKRYESRNNALNAEAAAPSGALSKTKEQIRALEGILNDLQG</sequence>
<accession>A0ABR1NDY6</accession>
<feature type="compositionally biased region" description="Basic and acidic residues" evidence="1">
    <location>
        <begin position="184"/>
        <end position="193"/>
    </location>
</feature>
<feature type="compositionally biased region" description="Basic and acidic residues" evidence="1">
    <location>
        <begin position="413"/>
        <end position="438"/>
    </location>
</feature>
<name>A0ABR1NDY6_9PEZI</name>
<evidence type="ECO:0000313" key="3">
    <source>
        <dbReference type="Proteomes" id="UP001367316"/>
    </source>
</evidence>
<feature type="compositionally biased region" description="Basic and acidic residues" evidence="1">
    <location>
        <begin position="490"/>
        <end position="500"/>
    </location>
</feature>
<feature type="compositionally biased region" description="Polar residues" evidence="1">
    <location>
        <begin position="565"/>
        <end position="582"/>
    </location>
</feature>
<evidence type="ECO:0000313" key="2">
    <source>
        <dbReference type="EMBL" id="KAK7613400.1"/>
    </source>
</evidence>
<feature type="compositionally biased region" description="Basic and acidic residues" evidence="1">
    <location>
        <begin position="330"/>
        <end position="344"/>
    </location>
</feature>
<feature type="compositionally biased region" description="Polar residues" evidence="1">
    <location>
        <begin position="345"/>
        <end position="359"/>
    </location>
</feature>
<dbReference type="Proteomes" id="UP001367316">
    <property type="component" value="Unassembled WGS sequence"/>
</dbReference>
<organism evidence="2 3">
    <name type="scientific">Phyllosticta paracitricarpa</name>
    <dbReference type="NCBI Taxonomy" id="2016321"/>
    <lineage>
        <taxon>Eukaryota</taxon>
        <taxon>Fungi</taxon>
        <taxon>Dikarya</taxon>
        <taxon>Ascomycota</taxon>
        <taxon>Pezizomycotina</taxon>
        <taxon>Dothideomycetes</taxon>
        <taxon>Dothideomycetes incertae sedis</taxon>
        <taxon>Botryosphaeriales</taxon>
        <taxon>Phyllostictaceae</taxon>
        <taxon>Phyllosticta</taxon>
    </lineage>
</organism>
<dbReference type="EMBL" id="JBBPBF010000007">
    <property type="protein sequence ID" value="KAK7613400.1"/>
    <property type="molecule type" value="Genomic_DNA"/>
</dbReference>
<feature type="compositionally biased region" description="Acidic residues" evidence="1">
    <location>
        <begin position="654"/>
        <end position="663"/>
    </location>
</feature>
<feature type="compositionally biased region" description="Low complexity" evidence="1">
    <location>
        <begin position="282"/>
        <end position="294"/>
    </location>
</feature>